<evidence type="ECO:0000256" key="3">
    <source>
        <dbReference type="ARBA" id="ARBA00022989"/>
    </source>
</evidence>
<dbReference type="EMBL" id="SLZU01000031">
    <property type="protein sequence ID" value="TCS55277.1"/>
    <property type="molecule type" value="Genomic_DNA"/>
</dbReference>
<keyword evidence="3 5" id="KW-1133">Transmembrane helix</keyword>
<comment type="subcellular location">
    <subcellularLocation>
        <location evidence="1">Membrane</location>
    </subcellularLocation>
</comment>
<evidence type="ECO:0000256" key="1">
    <source>
        <dbReference type="ARBA" id="ARBA00004370"/>
    </source>
</evidence>
<gene>
    <name evidence="6" type="ORF">EDD52_13129</name>
</gene>
<dbReference type="RefSeq" id="WP_132248715.1">
    <property type="nucleotide sequence ID" value="NZ_SLZU01000031.1"/>
</dbReference>
<reference evidence="6 7" key="1">
    <citation type="submission" date="2019-03" db="EMBL/GenBank/DDBJ databases">
        <title>Genomic Encyclopedia of Type Strains, Phase IV (KMG-IV): sequencing the most valuable type-strain genomes for metagenomic binning, comparative biology and taxonomic classification.</title>
        <authorList>
            <person name="Goeker M."/>
        </authorList>
    </citation>
    <scope>NUCLEOTIDE SEQUENCE [LARGE SCALE GENOMIC DNA]</scope>
    <source>
        <strain evidence="6 7">DSM 104836</strain>
    </source>
</reference>
<dbReference type="OrthoDB" id="7860899at2"/>
<keyword evidence="2 5" id="KW-0812">Transmembrane</keyword>
<name>A0A4R3IXM0_9RHOB</name>
<dbReference type="Pfam" id="PF05101">
    <property type="entry name" value="VirB3"/>
    <property type="match status" value="1"/>
</dbReference>
<dbReference type="AlphaFoldDB" id="A0A4R3IXM0"/>
<accession>A0A4R3IXM0</accession>
<dbReference type="GO" id="GO:0016020">
    <property type="term" value="C:membrane"/>
    <property type="evidence" value="ECO:0007669"/>
    <property type="project" value="UniProtKB-SubCell"/>
</dbReference>
<keyword evidence="4 5" id="KW-0472">Membrane</keyword>
<sequence>MEETVVIRGLTRQAKMAGLPLPYFMAAVALTVLPFMITKSLLWLLTFGIWYFGARSVTAVNPNGHRIVTTRLRHLPQSFGRKPVRFQRSSKGRVTDV</sequence>
<dbReference type="Proteomes" id="UP000295696">
    <property type="component" value="Unassembled WGS sequence"/>
</dbReference>
<protein>
    <submittedName>
        <fullName evidence="6">Type IV secretory pathway VirB3-like protein</fullName>
    </submittedName>
</protein>
<dbReference type="InterPro" id="IPR007792">
    <property type="entry name" value="T4SS_VirB3/TrbD/AvhB"/>
</dbReference>
<keyword evidence="7" id="KW-1185">Reference proteome</keyword>
<proteinExistence type="predicted"/>
<comment type="caution">
    <text evidence="6">The sequence shown here is derived from an EMBL/GenBank/DDBJ whole genome shotgun (WGS) entry which is preliminary data.</text>
</comment>
<evidence type="ECO:0000256" key="5">
    <source>
        <dbReference type="SAM" id="Phobius"/>
    </source>
</evidence>
<evidence type="ECO:0000256" key="2">
    <source>
        <dbReference type="ARBA" id="ARBA00022692"/>
    </source>
</evidence>
<evidence type="ECO:0000313" key="7">
    <source>
        <dbReference type="Proteomes" id="UP000295696"/>
    </source>
</evidence>
<evidence type="ECO:0000313" key="6">
    <source>
        <dbReference type="EMBL" id="TCS55277.1"/>
    </source>
</evidence>
<organism evidence="6 7">
    <name type="scientific">Primorskyibacter sedentarius</name>
    <dbReference type="NCBI Taxonomy" id="745311"/>
    <lineage>
        <taxon>Bacteria</taxon>
        <taxon>Pseudomonadati</taxon>
        <taxon>Pseudomonadota</taxon>
        <taxon>Alphaproteobacteria</taxon>
        <taxon>Rhodobacterales</taxon>
        <taxon>Roseobacteraceae</taxon>
        <taxon>Primorskyibacter</taxon>
    </lineage>
</organism>
<feature type="transmembrane region" description="Helical" evidence="5">
    <location>
        <begin position="21"/>
        <end position="52"/>
    </location>
</feature>
<evidence type="ECO:0000256" key="4">
    <source>
        <dbReference type="ARBA" id="ARBA00023136"/>
    </source>
</evidence>